<keyword evidence="3" id="KW-1185">Reference proteome</keyword>
<name>A0AAE0WNH3_9PEZI</name>
<proteinExistence type="predicted"/>
<protein>
    <submittedName>
        <fullName evidence="2">Uncharacterized protein</fullName>
    </submittedName>
</protein>
<dbReference type="EMBL" id="JAUTXT010000017">
    <property type="protein sequence ID" value="KAK3674942.1"/>
    <property type="molecule type" value="Genomic_DNA"/>
</dbReference>
<comment type="caution">
    <text evidence="2">The sequence shown here is derived from an EMBL/GenBank/DDBJ whole genome shotgun (WGS) entry which is preliminary data.</text>
</comment>
<feature type="compositionally biased region" description="Polar residues" evidence="1">
    <location>
        <begin position="234"/>
        <end position="257"/>
    </location>
</feature>
<gene>
    <name evidence="2" type="ORF">LTR78_005286</name>
</gene>
<reference evidence="2" key="1">
    <citation type="submission" date="2023-07" db="EMBL/GenBank/DDBJ databases">
        <title>Black Yeasts Isolated from many extreme environments.</title>
        <authorList>
            <person name="Coleine C."/>
            <person name="Stajich J.E."/>
            <person name="Selbmann L."/>
        </authorList>
    </citation>
    <scope>NUCLEOTIDE SEQUENCE</scope>
    <source>
        <strain evidence="2">CCFEE 5485</strain>
    </source>
</reference>
<evidence type="ECO:0000313" key="2">
    <source>
        <dbReference type="EMBL" id="KAK3674942.1"/>
    </source>
</evidence>
<feature type="region of interest" description="Disordered" evidence="1">
    <location>
        <begin position="1"/>
        <end position="273"/>
    </location>
</feature>
<feature type="compositionally biased region" description="Low complexity" evidence="1">
    <location>
        <begin position="126"/>
        <end position="164"/>
    </location>
</feature>
<organism evidence="2 3">
    <name type="scientific">Recurvomyces mirabilis</name>
    <dbReference type="NCBI Taxonomy" id="574656"/>
    <lineage>
        <taxon>Eukaryota</taxon>
        <taxon>Fungi</taxon>
        <taxon>Dikarya</taxon>
        <taxon>Ascomycota</taxon>
        <taxon>Pezizomycotina</taxon>
        <taxon>Dothideomycetes</taxon>
        <taxon>Dothideomycetidae</taxon>
        <taxon>Mycosphaerellales</taxon>
        <taxon>Teratosphaeriaceae</taxon>
        <taxon>Recurvomyces</taxon>
    </lineage>
</organism>
<evidence type="ECO:0000313" key="3">
    <source>
        <dbReference type="Proteomes" id="UP001274830"/>
    </source>
</evidence>
<dbReference type="Proteomes" id="UP001274830">
    <property type="component" value="Unassembled WGS sequence"/>
</dbReference>
<feature type="compositionally biased region" description="Basic and acidic residues" evidence="1">
    <location>
        <begin position="76"/>
        <end position="96"/>
    </location>
</feature>
<evidence type="ECO:0000256" key="1">
    <source>
        <dbReference type="SAM" id="MobiDB-lite"/>
    </source>
</evidence>
<feature type="compositionally biased region" description="Basic and acidic residues" evidence="1">
    <location>
        <begin position="179"/>
        <end position="194"/>
    </location>
</feature>
<sequence>MASTSRLPSRRSRPMSMIEAPSNLQLPTTKSDVATTSKQSKRRSLLPQFSRKFSGEKETIKEDDETAEIASTCSSVKEDSDGEGERRMAQEVDRKAMPPPTSRLGRPTSVYNGGLGRAPSVQTHTRAAPTDARADALAALTGAAPAMSTTTTSTGLSRTTSTRLPQSPSKGLSRTASIRPKEPSARSTTAEKRTSTTRSRPTSIDAKATARPPSITSPPSPSTSTSSRLSGRPQSQLFPPSSRPNFTTYQQHYSPAKSSLPKPPVPTPRLSKQLPSAPIEFEDAVPSFDVLKQQTELLQLSLLHQAALQTSHEYNASAKRRLGRKQAKLRKEYEAIRAQEEEQKRIASLQVLDRWSHNDPALLAESLQILSKVHHELTTMTEKSGGRYSSLVAKFEEWISASGGDSTRHYIAALPPDWHKTHTSLALRLRALQRDMSLLPPAPDQYPQDSQGHESPLHVLLEHCTTPLDGMLKELEMMGKLEKEILLREKARVDEEVARVVDEEQLLDMKKPWVPAWQSVI</sequence>
<feature type="compositionally biased region" description="Polar residues" evidence="1">
    <location>
        <begin position="165"/>
        <end position="176"/>
    </location>
</feature>
<feature type="compositionally biased region" description="Polar residues" evidence="1">
    <location>
        <begin position="22"/>
        <end position="38"/>
    </location>
</feature>
<feature type="compositionally biased region" description="Low complexity" evidence="1">
    <location>
        <begin position="222"/>
        <end position="233"/>
    </location>
</feature>
<dbReference type="AlphaFoldDB" id="A0AAE0WNH3"/>
<accession>A0AAE0WNH3</accession>